<dbReference type="InterPro" id="IPR015854">
    <property type="entry name" value="ABC_transpr_LolD-like"/>
</dbReference>
<dbReference type="GO" id="GO:0016887">
    <property type="term" value="F:ATP hydrolysis activity"/>
    <property type="evidence" value="ECO:0007669"/>
    <property type="project" value="InterPro"/>
</dbReference>
<reference evidence="5" key="1">
    <citation type="submission" date="2020-05" db="EMBL/GenBank/DDBJ databases">
        <authorList>
            <person name="Chiriac C."/>
            <person name="Salcher M."/>
            <person name="Ghai R."/>
            <person name="Kavagutti S V."/>
        </authorList>
    </citation>
    <scope>NUCLEOTIDE SEQUENCE</scope>
</reference>
<dbReference type="EMBL" id="CAFAAV010000068">
    <property type="protein sequence ID" value="CAB4816222.1"/>
    <property type="molecule type" value="Genomic_DNA"/>
</dbReference>
<dbReference type="Gene3D" id="3.40.50.300">
    <property type="entry name" value="P-loop containing nucleotide triphosphate hydrolases"/>
    <property type="match status" value="1"/>
</dbReference>
<dbReference type="InterPro" id="IPR003593">
    <property type="entry name" value="AAA+_ATPase"/>
</dbReference>
<dbReference type="InterPro" id="IPR003439">
    <property type="entry name" value="ABC_transporter-like_ATP-bd"/>
</dbReference>
<dbReference type="FunFam" id="3.40.50.300:FF:000032">
    <property type="entry name" value="Export ABC transporter ATP-binding protein"/>
    <property type="match status" value="1"/>
</dbReference>
<keyword evidence="2" id="KW-0547">Nucleotide-binding</keyword>
<dbReference type="GO" id="GO:0022857">
    <property type="term" value="F:transmembrane transporter activity"/>
    <property type="evidence" value="ECO:0007669"/>
    <property type="project" value="TreeGrafter"/>
</dbReference>
<dbReference type="InterPro" id="IPR017871">
    <property type="entry name" value="ABC_transporter-like_CS"/>
</dbReference>
<dbReference type="AlphaFoldDB" id="A0A6J6Z3A2"/>
<evidence type="ECO:0000313" key="5">
    <source>
        <dbReference type="EMBL" id="CAB4816222.1"/>
    </source>
</evidence>
<evidence type="ECO:0000256" key="3">
    <source>
        <dbReference type="ARBA" id="ARBA00022840"/>
    </source>
</evidence>
<feature type="domain" description="ABC transporter" evidence="4">
    <location>
        <begin position="13"/>
        <end position="234"/>
    </location>
</feature>
<dbReference type="InterPro" id="IPR027417">
    <property type="entry name" value="P-loop_NTPase"/>
</dbReference>
<accession>A0A6J6Z3A2</accession>
<dbReference type="PROSITE" id="PS50893">
    <property type="entry name" value="ABC_TRANSPORTER_2"/>
    <property type="match status" value="1"/>
</dbReference>
<proteinExistence type="predicted"/>
<keyword evidence="1" id="KW-0813">Transport</keyword>
<dbReference type="GO" id="GO:0005524">
    <property type="term" value="F:ATP binding"/>
    <property type="evidence" value="ECO:0007669"/>
    <property type="project" value="UniProtKB-KW"/>
</dbReference>
<dbReference type="PANTHER" id="PTHR24220">
    <property type="entry name" value="IMPORT ATP-BINDING PROTEIN"/>
    <property type="match status" value="1"/>
</dbReference>
<name>A0A6J6Z3A2_9ZZZZ</name>
<gene>
    <name evidence="5" type="ORF">UFOPK3099_01090</name>
</gene>
<sequence>MTDTVPAAVESVVVVEGLSKVFRGPPEVAALRPCSFRVGAGEFVAITGPSGSGKTTLLSLLGLLDTPSSGRYLLDGVDVAGLSDNDRAGVRARQIGFVFQAFHLIGYRTVLENVELGLLYHGTAKAVRRERALEVIERVGLSGRMHGLCSQLSGGEKQRVAIARTLIRRPSLVLCDEPTGNLDTVNSDAILTTLEELHAEGMTVVVITHDAGVAARAQRNLQIRDGVLSETVGVG</sequence>
<dbReference type="SMART" id="SM00382">
    <property type="entry name" value="AAA"/>
    <property type="match status" value="1"/>
</dbReference>
<evidence type="ECO:0000256" key="2">
    <source>
        <dbReference type="ARBA" id="ARBA00022741"/>
    </source>
</evidence>
<dbReference type="InterPro" id="IPR017911">
    <property type="entry name" value="MacB-like_ATP-bd"/>
</dbReference>
<evidence type="ECO:0000259" key="4">
    <source>
        <dbReference type="PROSITE" id="PS50893"/>
    </source>
</evidence>
<dbReference type="Pfam" id="PF00005">
    <property type="entry name" value="ABC_tran"/>
    <property type="match status" value="1"/>
</dbReference>
<protein>
    <submittedName>
        <fullName evidence="5">Unannotated protein</fullName>
    </submittedName>
</protein>
<dbReference type="GO" id="GO:0098796">
    <property type="term" value="C:membrane protein complex"/>
    <property type="evidence" value="ECO:0007669"/>
    <property type="project" value="UniProtKB-ARBA"/>
</dbReference>
<dbReference type="PANTHER" id="PTHR24220:SF86">
    <property type="entry name" value="ABC TRANSPORTER ABCH.1"/>
    <property type="match status" value="1"/>
</dbReference>
<organism evidence="5">
    <name type="scientific">freshwater metagenome</name>
    <dbReference type="NCBI Taxonomy" id="449393"/>
    <lineage>
        <taxon>unclassified sequences</taxon>
        <taxon>metagenomes</taxon>
        <taxon>ecological metagenomes</taxon>
    </lineage>
</organism>
<dbReference type="CDD" id="cd03255">
    <property type="entry name" value="ABC_MJ0796_LolCDE_FtsE"/>
    <property type="match status" value="1"/>
</dbReference>
<keyword evidence="3" id="KW-0067">ATP-binding</keyword>
<dbReference type="PROSITE" id="PS00211">
    <property type="entry name" value="ABC_TRANSPORTER_1"/>
    <property type="match status" value="1"/>
</dbReference>
<evidence type="ECO:0000256" key="1">
    <source>
        <dbReference type="ARBA" id="ARBA00022448"/>
    </source>
</evidence>
<dbReference type="GO" id="GO:0005886">
    <property type="term" value="C:plasma membrane"/>
    <property type="evidence" value="ECO:0007669"/>
    <property type="project" value="TreeGrafter"/>
</dbReference>
<dbReference type="SUPFAM" id="SSF52540">
    <property type="entry name" value="P-loop containing nucleoside triphosphate hydrolases"/>
    <property type="match status" value="1"/>
</dbReference>